<keyword evidence="4" id="KW-0521">NADP</keyword>
<dbReference type="Gene3D" id="3.40.430.10">
    <property type="entry name" value="Dihydrofolate Reductase, subunit A"/>
    <property type="match status" value="1"/>
</dbReference>
<dbReference type="PROSITE" id="PS00075">
    <property type="entry name" value="DHFR_1"/>
    <property type="match status" value="1"/>
</dbReference>
<dbReference type="EMBL" id="KJ025957">
    <property type="protein sequence ID" value="AHY25481.1"/>
    <property type="molecule type" value="Genomic_DNA"/>
</dbReference>
<evidence type="ECO:0000313" key="9">
    <source>
        <dbReference type="Proteomes" id="UP000024445"/>
    </source>
</evidence>
<keyword evidence="9" id="KW-1185">Reference proteome</keyword>
<feature type="domain" description="DHFR" evidence="7">
    <location>
        <begin position="1"/>
        <end position="193"/>
    </location>
</feature>
<dbReference type="PANTHER" id="PTHR48069:SF3">
    <property type="entry name" value="DIHYDROFOLATE REDUCTASE"/>
    <property type="match status" value="1"/>
</dbReference>
<evidence type="ECO:0000256" key="6">
    <source>
        <dbReference type="RuleBase" id="RU004474"/>
    </source>
</evidence>
<dbReference type="PROSITE" id="PS51330">
    <property type="entry name" value="DHFR_2"/>
    <property type="match status" value="1"/>
</dbReference>
<dbReference type="KEGG" id="vg:19485117"/>
<gene>
    <name evidence="8" type="primary">frd</name>
    <name evidence="8" type="ORF">PS2_243</name>
</gene>
<dbReference type="RefSeq" id="YP_009030290.1">
    <property type="nucleotide sequence ID" value="NC_024121.1"/>
</dbReference>
<dbReference type="InterPro" id="IPR017925">
    <property type="entry name" value="DHFR_CS"/>
</dbReference>
<dbReference type="InterPro" id="IPR001796">
    <property type="entry name" value="DHFR_dom"/>
</dbReference>
<dbReference type="Pfam" id="PF00186">
    <property type="entry name" value="DHFR_1"/>
    <property type="match status" value="1"/>
</dbReference>
<proteinExistence type="inferred from homology"/>
<dbReference type="OrthoDB" id="9577at10239"/>
<comment type="pathway">
    <text evidence="1">Cofactor biosynthesis; tetrahydrofolate biosynthesis; 5,6,7,8-tetrahydrofolate from 7,8-dihydrofolate: step 1/1.</text>
</comment>
<dbReference type="GeneID" id="19485117"/>
<dbReference type="GO" id="GO:0046655">
    <property type="term" value="P:folic acid metabolic process"/>
    <property type="evidence" value="ECO:0007669"/>
    <property type="project" value="TreeGrafter"/>
</dbReference>
<name>A0A023W6M2_9CAUD</name>
<dbReference type="InterPro" id="IPR012259">
    <property type="entry name" value="DHFR"/>
</dbReference>
<dbReference type="GO" id="GO:0046452">
    <property type="term" value="P:dihydrofolate metabolic process"/>
    <property type="evidence" value="ECO:0007669"/>
    <property type="project" value="TreeGrafter"/>
</dbReference>
<sequence>MIQLVFATTGPQSKMGVNGIHYAFGNEGNLPWRRIPQDMMNFRSRTGSDPVVMGRKTFESLPRPLPDRFNVVVTNSDGRPKAKNGQPCDHVICTHDLSLVQLCRDLENDNGTISIIGGKGIILEAMNFVDQIVHTIVEEYCYLPNDVRFTSAELVFNSPSEYSGWKAIETHWYDTQVEGSDRRTYITESVYVRTK</sequence>
<evidence type="ECO:0000256" key="1">
    <source>
        <dbReference type="ARBA" id="ARBA00004903"/>
    </source>
</evidence>
<organism evidence="8 9">
    <name type="scientific">Serratia phage PS2</name>
    <dbReference type="NCBI Taxonomy" id="1481112"/>
    <lineage>
        <taxon>Viruses</taxon>
        <taxon>Duplodnaviria</taxon>
        <taxon>Heunggongvirae</taxon>
        <taxon>Uroviricota</taxon>
        <taxon>Caudoviricetes</taxon>
        <taxon>Muldoonvirus</taxon>
        <taxon>Muldoonvirus PS2</taxon>
    </lineage>
</organism>
<dbReference type="SUPFAM" id="SSF53597">
    <property type="entry name" value="Dihydrofolate reductase-like"/>
    <property type="match status" value="1"/>
</dbReference>
<keyword evidence="5" id="KW-0560">Oxidoreductase</keyword>
<evidence type="ECO:0000256" key="4">
    <source>
        <dbReference type="ARBA" id="ARBA00022857"/>
    </source>
</evidence>
<dbReference type="GO" id="GO:0050661">
    <property type="term" value="F:NADP binding"/>
    <property type="evidence" value="ECO:0007669"/>
    <property type="project" value="InterPro"/>
</dbReference>
<dbReference type="CDD" id="cd00209">
    <property type="entry name" value="DHFR"/>
    <property type="match status" value="1"/>
</dbReference>
<dbReference type="PANTHER" id="PTHR48069">
    <property type="entry name" value="DIHYDROFOLATE REDUCTASE"/>
    <property type="match status" value="1"/>
</dbReference>
<dbReference type="Proteomes" id="UP000024445">
    <property type="component" value="Segment"/>
</dbReference>
<evidence type="ECO:0000313" key="8">
    <source>
        <dbReference type="EMBL" id="AHY25481.1"/>
    </source>
</evidence>
<accession>A0A023W6M2</accession>
<dbReference type="PRINTS" id="PR00070">
    <property type="entry name" value="DHFR"/>
</dbReference>
<protein>
    <recommendedName>
        <fullName evidence="2">dihydrofolate reductase</fullName>
        <ecNumber evidence="2">1.5.1.3</ecNumber>
    </recommendedName>
</protein>
<evidence type="ECO:0000256" key="3">
    <source>
        <dbReference type="ARBA" id="ARBA00022563"/>
    </source>
</evidence>
<dbReference type="GO" id="GO:0046654">
    <property type="term" value="P:tetrahydrofolate biosynthetic process"/>
    <property type="evidence" value="ECO:0007669"/>
    <property type="project" value="InterPro"/>
</dbReference>
<dbReference type="EC" id="1.5.1.3" evidence="2"/>
<comment type="similarity">
    <text evidence="6">Belongs to the dihydrofolate reductase family.</text>
</comment>
<evidence type="ECO:0000256" key="5">
    <source>
        <dbReference type="ARBA" id="ARBA00023002"/>
    </source>
</evidence>
<evidence type="ECO:0000256" key="2">
    <source>
        <dbReference type="ARBA" id="ARBA00012856"/>
    </source>
</evidence>
<reference evidence="8 9" key="1">
    <citation type="submission" date="2014-01" db="EMBL/GenBank/DDBJ databases">
        <authorList>
            <person name="Zhang G."/>
            <person name="Jin J."/>
            <person name="Li Z.J."/>
            <person name="Wang S.W."/>
            <person name="Chen S.J."/>
            <person name="Wang S.M."/>
            <person name="Wang X.T."/>
            <person name="Li Y.H."/>
            <person name="Wang J."/>
            <person name="Yang C.K."/>
            <person name="Wang L."/>
        </authorList>
    </citation>
    <scope>NUCLEOTIDE SEQUENCE [LARGE SCALE GENOMIC DNA]</scope>
</reference>
<dbReference type="InterPro" id="IPR024072">
    <property type="entry name" value="DHFR-like_dom_sf"/>
</dbReference>
<evidence type="ECO:0000259" key="7">
    <source>
        <dbReference type="PROSITE" id="PS51330"/>
    </source>
</evidence>
<dbReference type="GO" id="GO:0006730">
    <property type="term" value="P:one-carbon metabolic process"/>
    <property type="evidence" value="ECO:0007669"/>
    <property type="project" value="UniProtKB-KW"/>
</dbReference>
<keyword evidence="3" id="KW-0554">One-carbon metabolism</keyword>
<dbReference type="GO" id="GO:0004146">
    <property type="term" value="F:dihydrofolate reductase activity"/>
    <property type="evidence" value="ECO:0007669"/>
    <property type="project" value="UniProtKB-EC"/>
</dbReference>